<dbReference type="PANTHER" id="PTHR42830">
    <property type="entry name" value="OSMOTICALLY INDUCIBLE FAMILY PROTEIN"/>
    <property type="match status" value="1"/>
</dbReference>
<sequence>MASIMRSASAHWAGGGKDGTGHISSASGVLKEAPYGFNARFGDGSGTNPEELIGAAHAGCFTMALAFRLAKDGLAAESLDTTAKVTMEQEGEGFRITRVALSLRARVPGTDEATFKALAEEAKAGCPVSRLLKADITLETQFEG</sequence>
<evidence type="ECO:0000313" key="2">
    <source>
        <dbReference type="Proteomes" id="UP000199473"/>
    </source>
</evidence>
<dbReference type="PANTHER" id="PTHR42830:SF1">
    <property type="entry name" value="OSMOTICALLY INDUCIBLE FAMILY PROTEIN"/>
    <property type="match status" value="1"/>
</dbReference>
<dbReference type="AlphaFoldDB" id="A0A1I4C9D2"/>
<reference evidence="1 2" key="1">
    <citation type="submission" date="2016-10" db="EMBL/GenBank/DDBJ databases">
        <authorList>
            <person name="de Groot N.N."/>
        </authorList>
    </citation>
    <scope>NUCLEOTIDE SEQUENCE [LARGE SCALE GENOMIC DNA]</scope>
    <source>
        <strain evidence="1 2">DSM 19981</strain>
    </source>
</reference>
<dbReference type="SUPFAM" id="SSF82784">
    <property type="entry name" value="OsmC-like"/>
    <property type="match status" value="1"/>
</dbReference>
<dbReference type="Pfam" id="PF02566">
    <property type="entry name" value="OsmC"/>
    <property type="match status" value="1"/>
</dbReference>
<dbReference type="EMBL" id="FOSQ01000007">
    <property type="protein sequence ID" value="SFK77788.1"/>
    <property type="molecule type" value="Genomic_DNA"/>
</dbReference>
<dbReference type="GO" id="GO:0004601">
    <property type="term" value="F:peroxidase activity"/>
    <property type="evidence" value="ECO:0007669"/>
    <property type="project" value="InterPro"/>
</dbReference>
<proteinExistence type="predicted"/>
<name>A0A1I4C9D2_9PROT</name>
<dbReference type="RefSeq" id="WP_175534006.1">
    <property type="nucleotide sequence ID" value="NZ_FOSQ01000007.1"/>
</dbReference>
<dbReference type="Gene3D" id="3.30.300.20">
    <property type="match status" value="1"/>
</dbReference>
<dbReference type="NCBIfam" id="TIGR03562">
    <property type="entry name" value="osmo_induc_OsmC"/>
    <property type="match status" value="1"/>
</dbReference>
<dbReference type="InterPro" id="IPR036102">
    <property type="entry name" value="OsmC/Ohrsf"/>
</dbReference>
<protein>
    <submittedName>
        <fullName evidence="1">Osmotically inducible protein OsmC</fullName>
    </submittedName>
</protein>
<keyword evidence="2" id="KW-1185">Reference proteome</keyword>
<organism evidence="1 2">
    <name type="scientific">Falsiroseomonas stagni DSM 19981</name>
    <dbReference type="NCBI Taxonomy" id="1123062"/>
    <lineage>
        <taxon>Bacteria</taxon>
        <taxon>Pseudomonadati</taxon>
        <taxon>Pseudomonadota</taxon>
        <taxon>Alphaproteobacteria</taxon>
        <taxon>Acetobacterales</taxon>
        <taxon>Roseomonadaceae</taxon>
        <taxon>Falsiroseomonas</taxon>
    </lineage>
</organism>
<dbReference type="GO" id="GO:0006979">
    <property type="term" value="P:response to oxidative stress"/>
    <property type="evidence" value="ECO:0007669"/>
    <property type="project" value="InterPro"/>
</dbReference>
<dbReference type="InterPro" id="IPR015946">
    <property type="entry name" value="KH_dom-like_a/b"/>
</dbReference>
<evidence type="ECO:0000313" key="1">
    <source>
        <dbReference type="EMBL" id="SFK77788.1"/>
    </source>
</evidence>
<gene>
    <name evidence="1" type="ORF">SAMN02745775_10771</name>
</gene>
<dbReference type="InterPro" id="IPR003718">
    <property type="entry name" value="OsmC/Ohr_fam"/>
</dbReference>
<accession>A0A1I4C9D2</accession>
<dbReference type="InterPro" id="IPR019904">
    <property type="entry name" value="Peroxiredoxin_OsmC"/>
</dbReference>
<dbReference type="InterPro" id="IPR052707">
    <property type="entry name" value="OsmC_Ohr_Peroxiredoxin"/>
</dbReference>
<dbReference type="STRING" id="1123062.SAMN02745775_10771"/>
<dbReference type="Proteomes" id="UP000199473">
    <property type="component" value="Unassembled WGS sequence"/>
</dbReference>